<dbReference type="SMART" id="SM01096">
    <property type="entry name" value="CPSase_L_D3"/>
    <property type="match status" value="1"/>
</dbReference>
<keyword evidence="8 13" id="KW-0547">Nucleotide-binding</keyword>
<gene>
    <name evidence="15" type="primary">carB</name>
    <name evidence="15" type="ORF">ENN90_12760</name>
</gene>
<feature type="domain" description="ATP-grasp" evidence="14">
    <location>
        <begin position="133"/>
        <end position="327"/>
    </location>
</feature>
<dbReference type="PROSITE" id="PS50975">
    <property type="entry name" value="ATP_GRASP"/>
    <property type="match status" value="1"/>
</dbReference>
<dbReference type="FunFam" id="3.30.470.20:FF:000026">
    <property type="entry name" value="Carbamoyl-phosphate synthase large chain"/>
    <property type="match status" value="1"/>
</dbReference>
<dbReference type="NCBIfam" id="NF003671">
    <property type="entry name" value="PRK05294.1"/>
    <property type="match status" value="1"/>
</dbReference>
<evidence type="ECO:0000256" key="2">
    <source>
        <dbReference type="ARBA" id="ARBA00009799"/>
    </source>
</evidence>
<protein>
    <submittedName>
        <fullName evidence="15">Carbamoyl-phosphate synthase large subunit</fullName>
        <ecNumber evidence="15">6.3.5.5</ecNumber>
    </submittedName>
</protein>
<evidence type="ECO:0000256" key="13">
    <source>
        <dbReference type="PROSITE-ProRule" id="PRU00409"/>
    </source>
</evidence>
<evidence type="ECO:0000256" key="5">
    <source>
        <dbReference type="ARBA" id="ARBA00022605"/>
    </source>
</evidence>
<comment type="pathway">
    <text evidence="1">Amino-acid biosynthesis; L-arginine biosynthesis; carbamoyl phosphate from bicarbonate: step 1/1.</text>
</comment>
<dbReference type="GO" id="GO:0004088">
    <property type="term" value="F:carbamoyl-phosphate synthase (glutamine-hydrolyzing) activity"/>
    <property type="evidence" value="ECO:0007669"/>
    <property type="project" value="UniProtKB-EC"/>
</dbReference>
<dbReference type="PROSITE" id="PS51257">
    <property type="entry name" value="PROKAR_LIPOPROTEIN"/>
    <property type="match status" value="1"/>
</dbReference>
<reference evidence="15" key="1">
    <citation type="journal article" date="2020" name="mSystems">
        <title>Genome- and Community-Level Interaction Insights into Carbon Utilization and Element Cycling Functions of Hydrothermarchaeota in Hydrothermal Sediment.</title>
        <authorList>
            <person name="Zhou Z."/>
            <person name="Liu Y."/>
            <person name="Xu W."/>
            <person name="Pan J."/>
            <person name="Luo Z.H."/>
            <person name="Li M."/>
        </authorList>
    </citation>
    <scope>NUCLEOTIDE SEQUENCE [LARGE SCALE GENOMIC DNA]</scope>
    <source>
        <strain evidence="15">SpSt-1217</strain>
    </source>
</reference>
<dbReference type="Gene3D" id="1.10.1030.10">
    <property type="entry name" value="Carbamoyl-phosphate synthetase, large subunit oligomerisation domain"/>
    <property type="match status" value="1"/>
</dbReference>
<evidence type="ECO:0000256" key="11">
    <source>
        <dbReference type="ARBA" id="ARBA00047359"/>
    </source>
</evidence>
<accession>A0A831LMM8</accession>
<dbReference type="GO" id="GO:0004087">
    <property type="term" value="F:carbamoyl-phosphate synthase (ammonia) activity"/>
    <property type="evidence" value="ECO:0007669"/>
    <property type="project" value="UniProtKB-EC"/>
</dbReference>
<dbReference type="AlphaFoldDB" id="A0A831LMM8"/>
<dbReference type="NCBIfam" id="NF009455">
    <property type="entry name" value="PRK12815.1"/>
    <property type="match status" value="1"/>
</dbReference>
<dbReference type="Gene3D" id="3.30.470.20">
    <property type="entry name" value="ATP-grasp fold, B domain"/>
    <property type="match status" value="1"/>
</dbReference>
<evidence type="ECO:0000256" key="10">
    <source>
        <dbReference type="ARBA" id="ARBA00023211"/>
    </source>
</evidence>
<dbReference type="GO" id="GO:0005737">
    <property type="term" value="C:cytoplasm"/>
    <property type="evidence" value="ECO:0007669"/>
    <property type="project" value="TreeGrafter"/>
</dbReference>
<dbReference type="Pfam" id="PF25596">
    <property type="entry name" value="CPSase_L_D1"/>
    <property type="match status" value="2"/>
</dbReference>
<dbReference type="InterPro" id="IPR011761">
    <property type="entry name" value="ATP-grasp"/>
</dbReference>
<dbReference type="GO" id="GO:0006541">
    <property type="term" value="P:glutamine metabolic process"/>
    <property type="evidence" value="ECO:0007669"/>
    <property type="project" value="TreeGrafter"/>
</dbReference>
<proteinExistence type="inferred from homology"/>
<evidence type="ECO:0000256" key="12">
    <source>
        <dbReference type="ARBA" id="ARBA00048816"/>
    </source>
</evidence>
<comment type="catalytic activity">
    <reaction evidence="11">
        <text>hydrogencarbonate + NH4(+) + 2 ATP = carbamoyl phosphate + 2 ADP + phosphate + 2 H(+)</text>
        <dbReference type="Rhea" id="RHEA:18029"/>
        <dbReference type="ChEBI" id="CHEBI:15378"/>
        <dbReference type="ChEBI" id="CHEBI:17544"/>
        <dbReference type="ChEBI" id="CHEBI:28938"/>
        <dbReference type="ChEBI" id="CHEBI:30616"/>
        <dbReference type="ChEBI" id="CHEBI:43474"/>
        <dbReference type="ChEBI" id="CHEBI:58228"/>
        <dbReference type="ChEBI" id="CHEBI:456216"/>
        <dbReference type="EC" id="6.3.4.16"/>
    </reaction>
</comment>
<dbReference type="SUPFAM" id="SSF56059">
    <property type="entry name" value="Glutathione synthetase ATP-binding domain-like"/>
    <property type="match status" value="1"/>
</dbReference>
<evidence type="ECO:0000313" key="15">
    <source>
        <dbReference type="EMBL" id="HDR52468.1"/>
    </source>
</evidence>
<evidence type="ECO:0000256" key="8">
    <source>
        <dbReference type="ARBA" id="ARBA00022741"/>
    </source>
</evidence>
<comment type="similarity">
    <text evidence="2">Belongs to the CarB family.</text>
</comment>
<organism evidence="15">
    <name type="scientific">Mariniphaga anaerophila</name>
    <dbReference type="NCBI Taxonomy" id="1484053"/>
    <lineage>
        <taxon>Bacteria</taxon>
        <taxon>Pseudomonadati</taxon>
        <taxon>Bacteroidota</taxon>
        <taxon>Bacteroidia</taxon>
        <taxon>Marinilabiliales</taxon>
        <taxon>Prolixibacteraceae</taxon>
        <taxon>Mariniphaga</taxon>
    </lineage>
</organism>
<dbReference type="PROSITE" id="PS00867">
    <property type="entry name" value="CPSASE_2"/>
    <property type="match status" value="1"/>
</dbReference>
<evidence type="ECO:0000256" key="3">
    <source>
        <dbReference type="ARBA" id="ARBA00022571"/>
    </source>
</evidence>
<keyword evidence="4 15" id="KW-0436">Ligase</keyword>
<dbReference type="SUPFAM" id="SSF52440">
    <property type="entry name" value="PreATP-grasp domain"/>
    <property type="match status" value="2"/>
</dbReference>
<comment type="caution">
    <text evidence="15">The sequence shown here is derived from an EMBL/GenBank/DDBJ whole genome shotgun (WGS) entry which is preliminary data.</text>
</comment>
<dbReference type="PANTHER" id="PTHR11405:SF53">
    <property type="entry name" value="CARBAMOYL-PHOSPHATE SYNTHASE [AMMONIA], MITOCHONDRIAL"/>
    <property type="match status" value="1"/>
</dbReference>
<keyword evidence="9 13" id="KW-0067">ATP-binding</keyword>
<dbReference type="InterPro" id="IPR005483">
    <property type="entry name" value="CPSase_dom"/>
</dbReference>
<dbReference type="InterPro" id="IPR058047">
    <property type="entry name" value="CPSase_preATP-grasp"/>
</dbReference>
<dbReference type="InterPro" id="IPR005479">
    <property type="entry name" value="CPAse_ATP-bd"/>
</dbReference>
<dbReference type="SUPFAM" id="SSF48108">
    <property type="entry name" value="Carbamoyl phosphate synthetase, large subunit connection domain"/>
    <property type="match status" value="1"/>
</dbReference>
<dbReference type="FunFam" id="3.40.50.20:FF:000001">
    <property type="entry name" value="Carbamoyl-phosphate synthase large chain"/>
    <property type="match status" value="2"/>
</dbReference>
<evidence type="ECO:0000256" key="1">
    <source>
        <dbReference type="ARBA" id="ARBA00005077"/>
    </source>
</evidence>
<keyword evidence="3" id="KW-0055">Arginine biosynthesis</keyword>
<name>A0A831LMM8_9BACT</name>
<comment type="catalytic activity">
    <reaction evidence="12">
        <text>hydrogencarbonate + L-glutamine + 2 ATP + H2O = carbamoyl phosphate + L-glutamate + 2 ADP + phosphate + 2 H(+)</text>
        <dbReference type="Rhea" id="RHEA:18633"/>
        <dbReference type="ChEBI" id="CHEBI:15377"/>
        <dbReference type="ChEBI" id="CHEBI:15378"/>
        <dbReference type="ChEBI" id="CHEBI:17544"/>
        <dbReference type="ChEBI" id="CHEBI:29985"/>
        <dbReference type="ChEBI" id="CHEBI:30616"/>
        <dbReference type="ChEBI" id="CHEBI:43474"/>
        <dbReference type="ChEBI" id="CHEBI:58228"/>
        <dbReference type="ChEBI" id="CHEBI:58359"/>
        <dbReference type="ChEBI" id="CHEBI:456216"/>
        <dbReference type="EC" id="6.3.5.5"/>
    </reaction>
</comment>
<dbReference type="Gene3D" id="3.40.50.20">
    <property type="match status" value="2"/>
</dbReference>
<evidence type="ECO:0000256" key="6">
    <source>
        <dbReference type="ARBA" id="ARBA00022723"/>
    </source>
</evidence>
<evidence type="ECO:0000256" key="4">
    <source>
        <dbReference type="ARBA" id="ARBA00022598"/>
    </source>
</evidence>
<dbReference type="EMBL" id="DSDK01000708">
    <property type="protein sequence ID" value="HDR52468.1"/>
    <property type="molecule type" value="Genomic_DNA"/>
</dbReference>
<evidence type="ECO:0000259" key="14">
    <source>
        <dbReference type="PROSITE" id="PS50975"/>
    </source>
</evidence>
<dbReference type="InterPro" id="IPR005480">
    <property type="entry name" value="CPSase_lsu_oligo"/>
</dbReference>
<sequence>MPKREDLHKILIIGSGPIIIGQACEFDYSGTQACKALRSLGYQIVLVNSNPATIMTDPDMADYTYIEPLNEYAITEIIKKERPDALLPNLGGQTALNLSLQLAKKGILEKYDVEVIGVNLEAIEKGEDRTEFKNSMTRLGIETPRSKAVTTIEAAEKIADELGYPVVIRPAYTMGGTGGGLVYNVEELQTIASRGIAASMVGQILVEESVLGWEELEVEVVRDAKNQMITVCFIENVDAIGVHTGDSFCTAPMLTISEDLQKRLQDYAYRIVEDIGVIGGTNVQFAHDPQTGRVVVIEINPRTSRSSALASKATGFPIALISALLAGGLTLCEIPYWREGTLEKYTPWGDYVVVKFAKWAFEKFDGLNDKLGTQMQAVGEVMSIGKNYKEALQKAIRSLETDRYGLGFAKDFHKKSLEDLMLLLKEPSSERQYIMYEALRKGATIEQLHEKTFIKAWFIEQMKELVELEEKMLSYAGKKLPDELFIQAKKDGFADKYLAKLLNINEKEVRTRRISLGLEEAWEPVPVSGADAAYYFSTYNAPNQVKADTRKKIMVLGGGPNRIGQGIEFDYCCVHAAFAIRDAGLESIMVNCNPETVSTDYDTSNRLYFEPLTVEDVLSIY</sequence>
<dbReference type="Pfam" id="PF02786">
    <property type="entry name" value="CPSase_L_D2"/>
    <property type="match status" value="1"/>
</dbReference>
<dbReference type="GO" id="GO:0046872">
    <property type="term" value="F:metal ion binding"/>
    <property type="evidence" value="ECO:0007669"/>
    <property type="project" value="UniProtKB-KW"/>
</dbReference>
<keyword evidence="6" id="KW-0479">Metal-binding</keyword>
<dbReference type="Gene3D" id="3.30.1490.20">
    <property type="entry name" value="ATP-grasp fold, A domain"/>
    <property type="match status" value="1"/>
</dbReference>
<keyword evidence="10" id="KW-0464">Manganese</keyword>
<dbReference type="PANTHER" id="PTHR11405">
    <property type="entry name" value="CARBAMOYLTRANSFERASE FAMILY MEMBER"/>
    <property type="match status" value="1"/>
</dbReference>
<keyword evidence="7" id="KW-0677">Repeat</keyword>
<dbReference type="EC" id="6.3.5.5" evidence="15"/>
<dbReference type="PRINTS" id="PR00098">
    <property type="entry name" value="CPSASE"/>
</dbReference>
<dbReference type="PROSITE" id="PS00866">
    <property type="entry name" value="CPSASE_1"/>
    <property type="match status" value="1"/>
</dbReference>
<dbReference type="InterPro" id="IPR013815">
    <property type="entry name" value="ATP_grasp_subdomain_1"/>
</dbReference>
<dbReference type="GO" id="GO:0006526">
    <property type="term" value="P:L-arginine biosynthetic process"/>
    <property type="evidence" value="ECO:0007669"/>
    <property type="project" value="UniProtKB-KW"/>
</dbReference>
<dbReference type="InterPro" id="IPR036897">
    <property type="entry name" value="CarbamoylP_synth_lsu_oligo_sf"/>
</dbReference>
<evidence type="ECO:0000256" key="7">
    <source>
        <dbReference type="ARBA" id="ARBA00022737"/>
    </source>
</evidence>
<feature type="non-terminal residue" evidence="15">
    <location>
        <position position="621"/>
    </location>
</feature>
<dbReference type="GO" id="GO:0005524">
    <property type="term" value="F:ATP binding"/>
    <property type="evidence" value="ECO:0007669"/>
    <property type="project" value="UniProtKB-UniRule"/>
</dbReference>
<evidence type="ECO:0000256" key="9">
    <source>
        <dbReference type="ARBA" id="ARBA00022840"/>
    </source>
</evidence>
<dbReference type="Proteomes" id="UP000886047">
    <property type="component" value="Unassembled WGS sequence"/>
</dbReference>
<dbReference type="Pfam" id="PF02787">
    <property type="entry name" value="CPSase_L_D3"/>
    <property type="match status" value="1"/>
</dbReference>
<dbReference type="InterPro" id="IPR016185">
    <property type="entry name" value="PreATP-grasp_dom_sf"/>
</dbReference>
<keyword evidence="5" id="KW-0028">Amino-acid biosynthesis</keyword>